<organism evidence="4 5">
    <name type="scientific">Blastococcus haudaquaticus</name>
    <dbReference type="NCBI Taxonomy" id="1938745"/>
    <lineage>
        <taxon>Bacteria</taxon>
        <taxon>Bacillati</taxon>
        <taxon>Actinomycetota</taxon>
        <taxon>Actinomycetes</taxon>
        <taxon>Geodermatophilales</taxon>
        <taxon>Geodermatophilaceae</taxon>
        <taxon>Blastococcus</taxon>
    </lineage>
</organism>
<reference evidence="5" key="1">
    <citation type="submission" date="2017-09" db="EMBL/GenBank/DDBJ databases">
        <authorList>
            <person name="Varghese N."/>
            <person name="Submissions S."/>
        </authorList>
    </citation>
    <scope>NUCLEOTIDE SEQUENCE [LARGE SCALE GENOMIC DNA]</scope>
    <source>
        <strain evidence="5">DSM 44270</strain>
    </source>
</reference>
<dbReference type="InterPro" id="IPR050267">
    <property type="entry name" value="Anti-sigma-factor_SerPK"/>
</dbReference>
<evidence type="ECO:0000256" key="1">
    <source>
        <dbReference type="ARBA" id="ARBA00022527"/>
    </source>
</evidence>
<dbReference type="AlphaFoldDB" id="A0A286GKX6"/>
<dbReference type="CDD" id="cd16936">
    <property type="entry name" value="HATPase_RsbW-like"/>
    <property type="match status" value="1"/>
</dbReference>
<name>A0A286GKX6_9ACTN</name>
<dbReference type="PANTHER" id="PTHR35526:SF3">
    <property type="entry name" value="ANTI-SIGMA-F FACTOR RSBW"/>
    <property type="match status" value="1"/>
</dbReference>
<dbReference type="SUPFAM" id="SSF55874">
    <property type="entry name" value="ATPase domain of HSP90 chaperone/DNA topoisomerase II/histidine kinase"/>
    <property type="match status" value="1"/>
</dbReference>
<dbReference type="OrthoDB" id="4326936at2"/>
<dbReference type="Gene3D" id="3.30.565.10">
    <property type="entry name" value="Histidine kinase-like ATPase, C-terminal domain"/>
    <property type="match status" value="1"/>
</dbReference>
<keyword evidence="1" id="KW-0723">Serine/threonine-protein kinase</keyword>
<dbReference type="InterPro" id="IPR036890">
    <property type="entry name" value="HATPase_C_sf"/>
</dbReference>
<feature type="domain" description="Histidine kinase/HSP90-like ATPase" evidence="3">
    <location>
        <begin position="36"/>
        <end position="133"/>
    </location>
</feature>
<keyword evidence="5" id="KW-1185">Reference proteome</keyword>
<dbReference type="Proteomes" id="UP000219482">
    <property type="component" value="Unassembled WGS sequence"/>
</dbReference>
<gene>
    <name evidence="4" type="ORF">SAMN06272739_1336</name>
</gene>
<keyword evidence="4" id="KW-0808">Transferase</keyword>
<proteinExistence type="predicted"/>
<evidence type="ECO:0000313" key="5">
    <source>
        <dbReference type="Proteomes" id="UP000219482"/>
    </source>
</evidence>
<dbReference type="InterPro" id="IPR003594">
    <property type="entry name" value="HATPase_dom"/>
</dbReference>
<dbReference type="Pfam" id="PF13581">
    <property type="entry name" value="HATPase_c_2"/>
    <property type="match status" value="1"/>
</dbReference>
<accession>A0A286GKX6</accession>
<dbReference type="RefSeq" id="WP_097183003.1">
    <property type="nucleotide sequence ID" value="NZ_OCNK01000001.1"/>
</dbReference>
<dbReference type="EMBL" id="OCNK01000001">
    <property type="protein sequence ID" value="SOD95739.1"/>
    <property type="molecule type" value="Genomic_DNA"/>
</dbReference>
<dbReference type="PANTHER" id="PTHR35526">
    <property type="entry name" value="ANTI-SIGMA-F FACTOR RSBW-RELATED"/>
    <property type="match status" value="1"/>
</dbReference>
<evidence type="ECO:0000259" key="3">
    <source>
        <dbReference type="Pfam" id="PF13581"/>
    </source>
</evidence>
<evidence type="ECO:0000256" key="2">
    <source>
        <dbReference type="SAM" id="MobiDB-lite"/>
    </source>
</evidence>
<sequence>MTGQAARPVWPSATPPPAEPALSWELRQIAQLPRVRAELRQHATTQAAGRGPAEERADDLRDQLILALDEMASNALRHGGGQVRAAVRVTADAYLVEVSDQAAGTPPSPAVGRDPSEGGLGLYLIAEMATAHGWYVSAGNKYVWALLPRA</sequence>
<keyword evidence="4" id="KW-0418">Kinase</keyword>
<feature type="region of interest" description="Disordered" evidence="2">
    <location>
        <begin position="1"/>
        <end position="21"/>
    </location>
</feature>
<dbReference type="GO" id="GO:0004674">
    <property type="term" value="F:protein serine/threonine kinase activity"/>
    <property type="evidence" value="ECO:0007669"/>
    <property type="project" value="UniProtKB-KW"/>
</dbReference>
<evidence type="ECO:0000313" key="4">
    <source>
        <dbReference type="EMBL" id="SOD95739.1"/>
    </source>
</evidence>
<protein>
    <submittedName>
        <fullName evidence="4">Anti-sigma regulatory factor (Ser/Thr protein kinase)</fullName>
    </submittedName>
</protein>